<dbReference type="EMBL" id="JAODOP010000004">
    <property type="protein sequence ID" value="MEF3835750.1"/>
    <property type="molecule type" value="Genomic_DNA"/>
</dbReference>
<keyword evidence="6 8" id="KW-0472">Membrane</keyword>
<dbReference type="RefSeq" id="WP_303308029.1">
    <property type="nucleotide sequence ID" value="NZ_JAODOP010000004.1"/>
</dbReference>
<keyword evidence="2 8" id="KW-0813">Transport</keyword>
<dbReference type="SUPFAM" id="SSF56935">
    <property type="entry name" value="Porins"/>
    <property type="match status" value="1"/>
</dbReference>
<dbReference type="PROSITE" id="PS52016">
    <property type="entry name" value="TONB_DEPENDENT_REC_3"/>
    <property type="match status" value="1"/>
</dbReference>
<evidence type="ECO:0000256" key="1">
    <source>
        <dbReference type="ARBA" id="ARBA00004571"/>
    </source>
</evidence>
<evidence type="ECO:0000259" key="12">
    <source>
        <dbReference type="Pfam" id="PF07715"/>
    </source>
</evidence>
<dbReference type="InterPro" id="IPR036942">
    <property type="entry name" value="Beta-barrel_TonB_sf"/>
</dbReference>
<dbReference type="Gene3D" id="2.60.40.1120">
    <property type="entry name" value="Carboxypeptidase-like, regulatory domain"/>
    <property type="match status" value="1"/>
</dbReference>
<keyword evidence="10" id="KW-0732">Signal</keyword>
<dbReference type="InterPro" id="IPR000531">
    <property type="entry name" value="Beta-barrel_TonB"/>
</dbReference>
<keyword evidence="4 8" id="KW-0812">Transmembrane</keyword>
<dbReference type="InterPro" id="IPR039426">
    <property type="entry name" value="TonB-dep_rcpt-like"/>
</dbReference>
<dbReference type="Proteomes" id="UP001337305">
    <property type="component" value="Unassembled WGS sequence"/>
</dbReference>
<accession>A0ABU7XYE9</accession>
<dbReference type="InterPro" id="IPR023997">
    <property type="entry name" value="TonB-dep_OMP_SusC/RagA_CS"/>
</dbReference>
<dbReference type="Pfam" id="PF13715">
    <property type="entry name" value="CarbopepD_reg_2"/>
    <property type="match status" value="1"/>
</dbReference>
<dbReference type="InterPro" id="IPR008969">
    <property type="entry name" value="CarboxyPept-like_regulatory"/>
</dbReference>
<feature type="chain" id="PRO_5045215414" evidence="10">
    <location>
        <begin position="38"/>
        <end position="1054"/>
    </location>
</feature>
<proteinExistence type="inferred from homology"/>
<feature type="domain" description="TonB-dependent receptor-like beta-barrel" evidence="11">
    <location>
        <begin position="462"/>
        <end position="946"/>
    </location>
</feature>
<feature type="domain" description="TonB-dependent receptor plug" evidence="12">
    <location>
        <begin position="144"/>
        <end position="272"/>
    </location>
</feature>
<feature type="signal peptide" evidence="10">
    <location>
        <begin position="1"/>
        <end position="37"/>
    </location>
</feature>
<organism evidence="13 14">
    <name type="scientific">Flavivirga spongiicola</name>
    <dbReference type="NCBI Taxonomy" id="421621"/>
    <lineage>
        <taxon>Bacteria</taxon>
        <taxon>Pseudomonadati</taxon>
        <taxon>Bacteroidota</taxon>
        <taxon>Flavobacteriia</taxon>
        <taxon>Flavobacteriales</taxon>
        <taxon>Flavobacteriaceae</taxon>
        <taxon>Flavivirga</taxon>
    </lineage>
</organism>
<dbReference type="InterPro" id="IPR012910">
    <property type="entry name" value="Plug_dom"/>
</dbReference>
<name>A0ABU7XYE9_9FLAO</name>
<dbReference type="InterPro" id="IPR023996">
    <property type="entry name" value="TonB-dep_OMP_SusC/RagA"/>
</dbReference>
<dbReference type="InterPro" id="IPR018247">
    <property type="entry name" value="EF_Hand_1_Ca_BS"/>
</dbReference>
<evidence type="ECO:0000259" key="11">
    <source>
        <dbReference type="Pfam" id="PF00593"/>
    </source>
</evidence>
<evidence type="ECO:0000256" key="7">
    <source>
        <dbReference type="ARBA" id="ARBA00023237"/>
    </source>
</evidence>
<keyword evidence="7 8" id="KW-0998">Cell outer membrane</keyword>
<evidence type="ECO:0000256" key="2">
    <source>
        <dbReference type="ARBA" id="ARBA00022448"/>
    </source>
</evidence>
<protein>
    <submittedName>
        <fullName evidence="13">TonB-dependent receptor</fullName>
    </submittedName>
</protein>
<comment type="caution">
    <text evidence="13">The sequence shown here is derived from an EMBL/GenBank/DDBJ whole genome shotgun (WGS) entry which is preliminary data.</text>
</comment>
<sequence>MKKTKARRLKQFNFSKLNLKLNLTAFILLLSVSSIQAKDSNKTTSPKIINQNYTVNGIIADNNGQPLPGANIIEKGTTNGTQSDFDGNFTLTVSSENATLLISYLGFIDKEVAVNGQKTFSITLEEDTAQLDEVVVIGYGTSSIKETTGSVANIKVADIQQAANTSVDQMLQGRVAGLNLGLSTAQPGARVSANIRADISPRGSGEPLYVVDGVPIINNSPEPGLDASDLGFFGGVDRSPLSTINPADIESVDVIKDASTTAIYGSAAANGVIFITTKKGKVGKTTVDYRVSTTVQTPKDYLGFLNAEDFMRQHNRLAYDKYLFDNKYAPYGAQNVPVNGVSPFFSQNDIDNAGSGVDYVNGLIKSGFIQEHNLSISSGNENTKIFSSFNYYGSDAILKNSDFQRYTARFNIIQKLGERFNLNLKTNLSQINSNNASTGANSGGSEKFNMLQAAYAFAPNIPVREADGSFSRTYNTLITNPFAFLEIDDDLRTNRFSITPKLDITLFDELSLTMVGSMDRTTSTRKFFMPSIVENAQLPDGVAQLATNRNDAYTGEAYFSYSKSFKNSTLSAVLGAGVYKTLSDGFSLQAVGFFTDALGADNVGIADQLLRNKQNSFKFETTRLSQFARINYSINGKYILNGVIRRDGASNFSDNNKWGIFPGISAAWRISEEPFLENTKVSNLKLRIGYGEVGNVVLANNAFQLYGISGEFTFGNTVQPGVVLSQVANPDFKWETNTSIDIGLDFGFFNDRVSGSVELYEKKAKDLIDFDPLPSNNAVGRVVTNVGSTRARGIDVALNTTNVLTENFEWSTNFTFTTSRSEWVERNPNVTLPEYVGENDQLGDFYGWETDGIIRSLEEVPNYMAGAFPGNVRFIDQNNDGVLDVKDVVKLGTWGPRVNFGIGTNFRYKNFTLRAFAYGNAGAPRGFGLYPNSFRLSNSTPSNTLTSVKDIWSFDNPNGFLPGIASNPYSGNNPAGNTDFLLKKTSFLRIKNINLGYNLPIADDSKLPFNKLRFFVDLQNVALFTDYDGFDPELDTTNPYPQALSSTIGVDIQF</sequence>
<dbReference type="PROSITE" id="PS00018">
    <property type="entry name" value="EF_HAND_1"/>
    <property type="match status" value="1"/>
</dbReference>
<dbReference type="Pfam" id="PF00593">
    <property type="entry name" value="TonB_dep_Rec_b-barrel"/>
    <property type="match status" value="1"/>
</dbReference>
<evidence type="ECO:0000313" key="13">
    <source>
        <dbReference type="EMBL" id="MEF3835750.1"/>
    </source>
</evidence>
<evidence type="ECO:0000256" key="4">
    <source>
        <dbReference type="ARBA" id="ARBA00022692"/>
    </source>
</evidence>
<dbReference type="Pfam" id="PF07715">
    <property type="entry name" value="Plug"/>
    <property type="match status" value="1"/>
</dbReference>
<comment type="similarity">
    <text evidence="8 9">Belongs to the TonB-dependent receptor family.</text>
</comment>
<comment type="subcellular location">
    <subcellularLocation>
        <location evidence="1 8">Cell outer membrane</location>
        <topology evidence="1 8">Multi-pass membrane protein</topology>
    </subcellularLocation>
</comment>
<evidence type="ECO:0000256" key="5">
    <source>
        <dbReference type="ARBA" id="ARBA00023077"/>
    </source>
</evidence>
<gene>
    <name evidence="13" type="ORF">N1F79_21675</name>
</gene>
<dbReference type="Gene3D" id="2.170.130.10">
    <property type="entry name" value="TonB-dependent receptor, plug domain"/>
    <property type="match status" value="1"/>
</dbReference>
<keyword evidence="3 8" id="KW-1134">Transmembrane beta strand</keyword>
<reference evidence="13 14" key="1">
    <citation type="submission" date="2022-09" db="EMBL/GenBank/DDBJ databases">
        <title>Genome sequencing of Flavivirga sp. MEBiC05379.</title>
        <authorList>
            <person name="Oh H.-M."/>
            <person name="Kwon K.K."/>
            <person name="Park M.J."/>
            <person name="Yang S.-H."/>
        </authorList>
    </citation>
    <scope>NUCLEOTIDE SEQUENCE [LARGE SCALE GENOMIC DNA]</scope>
    <source>
        <strain evidence="13 14">MEBiC05379</strain>
    </source>
</reference>
<dbReference type="Gene3D" id="2.40.170.20">
    <property type="entry name" value="TonB-dependent receptor, beta-barrel domain"/>
    <property type="match status" value="1"/>
</dbReference>
<keyword evidence="13" id="KW-0675">Receptor</keyword>
<dbReference type="InterPro" id="IPR037066">
    <property type="entry name" value="Plug_dom_sf"/>
</dbReference>
<evidence type="ECO:0000256" key="3">
    <source>
        <dbReference type="ARBA" id="ARBA00022452"/>
    </source>
</evidence>
<dbReference type="NCBIfam" id="TIGR04057">
    <property type="entry name" value="SusC_RagA_signa"/>
    <property type="match status" value="1"/>
</dbReference>
<evidence type="ECO:0000256" key="6">
    <source>
        <dbReference type="ARBA" id="ARBA00023136"/>
    </source>
</evidence>
<evidence type="ECO:0000256" key="8">
    <source>
        <dbReference type="PROSITE-ProRule" id="PRU01360"/>
    </source>
</evidence>
<keyword evidence="14" id="KW-1185">Reference proteome</keyword>
<evidence type="ECO:0000256" key="9">
    <source>
        <dbReference type="RuleBase" id="RU003357"/>
    </source>
</evidence>
<dbReference type="SUPFAM" id="SSF49464">
    <property type="entry name" value="Carboxypeptidase regulatory domain-like"/>
    <property type="match status" value="1"/>
</dbReference>
<evidence type="ECO:0000313" key="14">
    <source>
        <dbReference type="Proteomes" id="UP001337305"/>
    </source>
</evidence>
<dbReference type="NCBIfam" id="TIGR04056">
    <property type="entry name" value="OMP_RagA_SusC"/>
    <property type="match status" value="1"/>
</dbReference>
<evidence type="ECO:0000256" key="10">
    <source>
        <dbReference type="SAM" id="SignalP"/>
    </source>
</evidence>
<keyword evidence="5 9" id="KW-0798">TonB box</keyword>